<accession>A0A371DEE1</accession>
<dbReference type="Proteomes" id="UP000256964">
    <property type="component" value="Unassembled WGS sequence"/>
</dbReference>
<evidence type="ECO:0000313" key="2">
    <source>
        <dbReference type="EMBL" id="RDX50925.1"/>
    </source>
</evidence>
<organism evidence="2 3">
    <name type="scientific">Lentinus brumalis</name>
    <dbReference type="NCBI Taxonomy" id="2498619"/>
    <lineage>
        <taxon>Eukaryota</taxon>
        <taxon>Fungi</taxon>
        <taxon>Dikarya</taxon>
        <taxon>Basidiomycota</taxon>
        <taxon>Agaricomycotina</taxon>
        <taxon>Agaricomycetes</taxon>
        <taxon>Polyporales</taxon>
        <taxon>Polyporaceae</taxon>
        <taxon>Lentinus</taxon>
    </lineage>
</organism>
<name>A0A371DEE1_9APHY</name>
<protein>
    <submittedName>
        <fullName evidence="2">Uncharacterized protein</fullName>
    </submittedName>
</protein>
<sequence length="384" mass="43540">MVITIWRVHVLVTTERCIRMPYPRSGTWNPMPASRHRCCQCVEHVSLRQPRADRQVRRVYLLSRLLVVSGEGSQYVSEAACARYASVPRPPNRNVHQIIRRRNARTPRPEAEGPLRRRRAIRSWRARPPAFGAGRVRSAPSAAEAIHVSTPPRARETRGAKHTDILIAGDYVPNRAKADAGFEKRHLRHRRVVSNVTGEDAPTPEVEPRVYLGLRASGHVQRGGGRSQGRCEAGGGALGETHRRGTTTTAEVRCICTFRGRRGCELRRTDAFGGRHCSTAWFGIARGTDRATWTHFDRCWSMGSEREEQRPSRNMRPPPRRRGGGRRRAPVVLEQKAWAATDAAARHRAFERCMRRRTRRVTASFDDGRREVVEEGSYLVHRNA</sequence>
<feature type="compositionally biased region" description="Basic residues" evidence="1">
    <location>
        <begin position="318"/>
        <end position="329"/>
    </location>
</feature>
<evidence type="ECO:0000256" key="1">
    <source>
        <dbReference type="SAM" id="MobiDB-lite"/>
    </source>
</evidence>
<feature type="region of interest" description="Disordered" evidence="1">
    <location>
        <begin position="131"/>
        <end position="158"/>
    </location>
</feature>
<keyword evidence="3" id="KW-1185">Reference proteome</keyword>
<feature type="compositionally biased region" description="Gly residues" evidence="1">
    <location>
        <begin position="221"/>
        <end position="238"/>
    </location>
</feature>
<proteinExistence type="predicted"/>
<feature type="region of interest" description="Disordered" evidence="1">
    <location>
        <begin position="304"/>
        <end position="329"/>
    </location>
</feature>
<evidence type="ECO:0000313" key="3">
    <source>
        <dbReference type="Proteomes" id="UP000256964"/>
    </source>
</evidence>
<reference evidence="2 3" key="1">
    <citation type="journal article" date="2018" name="Biotechnol. Biofuels">
        <title>Integrative visual omics of the white-rot fungus Polyporus brumalis exposes the biotechnological potential of its oxidative enzymes for delignifying raw plant biomass.</title>
        <authorList>
            <person name="Miyauchi S."/>
            <person name="Rancon A."/>
            <person name="Drula E."/>
            <person name="Hage H."/>
            <person name="Chaduli D."/>
            <person name="Favel A."/>
            <person name="Grisel S."/>
            <person name="Henrissat B."/>
            <person name="Herpoel-Gimbert I."/>
            <person name="Ruiz-Duenas F.J."/>
            <person name="Chevret D."/>
            <person name="Hainaut M."/>
            <person name="Lin J."/>
            <person name="Wang M."/>
            <person name="Pangilinan J."/>
            <person name="Lipzen A."/>
            <person name="Lesage-Meessen L."/>
            <person name="Navarro D."/>
            <person name="Riley R."/>
            <person name="Grigoriev I.V."/>
            <person name="Zhou S."/>
            <person name="Raouche S."/>
            <person name="Rosso M.N."/>
        </authorList>
    </citation>
    <scope>NUCLEOTIDE SEQUENCE [LARGE SCALE GENOMIC DNA]</scope>
    <source>
        <strain evidence="2 3">BRFM 1820</strain>
    </source>
</reference>
<dbReference type="EMBL" id="KZ857397">
    <property type="protein sequence ID" value="RDX50925.1"/>
    <property type="molecule type" value="Genomic_DNA"/>
</dbReference>
<feature type="region of interest" description="Disordered" evidence="1">
    <location>
        <begin position="219"/>
        <end position="244"/>
    </location>
</feature>
<dbReference type="AlphaFoldDB" id="A0A371DEE1"/>
<gene>
    <name evidence="2" type="ORF">OH76DRAFT_372960</name>
</gene>